<dbReference type="SMART" id="SM00830">
    <property type="entry name" value="CM_2"/>
    <property type="match status" value="1"/>
</dbReference>
<dbReference type="RefSeq" id="WP_086158505.1">
    <property type="nucleotide sequence ID" value="NZ_CP021121.1"/>
</dbReference>
<evidence type="ECO:0000313" key="3">
    <source>
        <dbReference type="EMBL" id="ARQ68989.1"/>
    </source>
</evidence>
<dbReference type="InterPro" id="IPR036263">
    <property type="entry name" value="Chorismate_II_sf"/>
</dbReference>
<proteinExistence type="predicted"/>
<organism evidence="3 4">
    <name type="scientific">Streptomyces marincola</name>
    <dbReference type="NCBI Taxonomy" id="2878388"/>
    <lineage>
        <taxon>Bacteria</taxon>
        <taxon>Bacillati</taxon>
        <taxon>Actinomycetota</taxon>
        <taxon>Actinomycetes</taxon>
        <taxon>Kitasatosporales</taxon>
        <taxon>Streptomycetaceae</taxon>
        <taxon>Streptomyces</taxon>
    </lineage>
</organism>
<accession>A0A1W7CWD2</accession>
<dbReference type="KEGG" id="smao:CAG99_09045"/>
<reference evidence="3 4" key="1">
    <citation type="submission" date="2017-05" db="EMBL/GenBank/DDBJ databases">
        <title>Complete genome sequence of Streptomyces sp. SCSIO 03032 revealed the diverse biosynthetic pathways for its bioactive secondary metabolites.</title>
        <authorList>
            <person name="Ma L."/>
            <person name="Zhu Y."/>
            <person name="Zhang W."/>
            <person name="Zhang G."/>
            <person name="Tian X."/>
            <person name="Zhang S."/>
            <person name="Zhang C."/>
        </authorList>
    </citation>
    <scope>NUCLEOTIDE SEQUENCE [LARGE SCALE GENOMIC DNA]</scope>
    <source>
        <strain evidence="3 4">SCSIO 03032</strain>
    </source>
</reference>
<dbReference type="NCBIfam" id="NF005894">
    <property type="entry name" value="PRK07857.1"/>
    <property type="match status" value="1"/>
</dbReference>
<dbReference type="SUPFAM" id="SSF48600">
    <property type="entry name" value="Chorismate mutase II"/>
    <property type="match status" value="1"/>
</dbReference>
<evidence type="ECO:0000256" key="1">
    <source>
        <dbReference type="SAM" id="MobiDB-lite"/>
    </source>
</evidence>
<dbReference type="GO" id="GO:0004106">
    <property type="term" value="F:chorismate mutase activity"/>
    <property type="evidence" value="ECO:0007669"/>
    <property type="project" value="InterPro"/>
</dbReference>
<feature type="region of interest" description="Disordered" evidence="1">
    <location>
        <begin position="1"/>
        <end position="29"/>
    </location>
</feature>
<dbReference type="EMBL" id="CP021121">
    <property type="protein sequence ID" value="ARQ68989.1"/>
    <property type="molecule type" value="Genomic_DNA"/>
</dbReference>
<evidence type="ECO:0000259" key="2">
    <source>
        <dbReference type="PROSITE" id="PS51168"/>
    </source>
</evidence>
<name>A0A1W7CWD2_9ACTN</name>
<dbReference type="Pfam" id="PF01817">
    <property type="entry name" value="CM_2"/>
    <property type="match status" value="1"/>
</dbReference>
<dbReference type="GO" id="GO:0046417">
    <property type="term" value="P:chorismate metabolic process"/>
    <property type="evidence" value="ECO:0007669"/>
    <property type="project" value="InterPro"/>
</dbReference>
<dbReference type="OrthoDB" id="3213864at2"/>
<dbReference type="PROSITE" id="PS51168">
    <property type="entry name" value="CHORISMATE_MUT_2"/>
    <property type="match status" value="1"/>
</dbReference>
<dbReference type="InterPro" id="IPR036979">
    <property type="entry name" value="CM_dom_sf"/>
</dbReference>
<gene>
    <name evidence="3" type="ORF">CAG99_09045</name>
</gene>
<evidence type="ECO:0000313" key="4">
    <source>
        <dbReference type="Proteomes" id="UP000194218"/>
    </source>
</evidence>
<dbReference type="InterPro" id="IPR002701">
    <property type="entry name" value="CM_II_prokaryot"/>
</dbReference>
<dbReference type="Proteomes" id="UP000194218">
    <property type="component" value="Chromosome"/>
</dbReference>
<dbReference type="AlphaFoldDB" id="A0A1W7CWD2"/>
<dbReference type="Gene3D" id="1.20.59.10">
    <property type="entry name" value="Chorismate mutase"/>
    <property type="match status" value="1"/>
</dbReference>
<keyword evidence="4" id="KW-1185">Reference proteome</keyword>
<feature type="domain" description="Chorismate mutase" evidence="2">
    <location>
        <begin position="26"/>
        <end position="107"/>
    </location>
</feature>
<protein>
    <submittedName>
        <fullName evidence="3">Chorismate mutase</fullName>
    </submittedName>
</protein>
<sequence>MTATTDPTTPSPSPAPDAPADGAAERSPEEVIATARARIDDLDARIIGLIEERVTVSRQVQAARIASGGRRVHLAREMDILRRYRDGLGAPGTGLAMTLLDLCRGRA</sequence>